<feature type="binding site" evidence="8">
    <location>
        <position position="244"/>
    </location>
    <ligand>
        <name>Mn(2+)</name>
        <dbReference type="ChEBI" id="CHEBI:29035"/>
        <label>2</label>
    </ligand>
</feature>
<comment type="catalytic activity">
    <reaction evidence="1 8">
        <text>Release of an N-terminal amino acid, Xaa-|-Yaa-, in which Xaa is preferably Leu, but may be other amino acids including Pro although not Arg or Lys, and Yaa may be Pro. Amino acid amides and methyl esters are also readily hydrolyzed, but rates on arylamides are exceedingly low.</text>
        <dbReference type="EC" id="3.4.11.1"/>
    </reaction>
</comment>
<evidence type="ECO:0000259" key="9">
    <source>
        <dbReference type="PROSITE" id="PS00631"/>
    </source>
</evidence>
<evidence type="ECO:0000256" key="4">
    <source>
        <dbReference type="ARBA" id="ARBA00022438"/>
    </source>
</evidence>
<keyword evidence="8" id="KW-0963">Cytoplasm</keyword>
<feature type="active site" evidence="8">
    <location>
        <position position="325"/>
    </location>
</feature>
<dbReference type="Gene3D" id="3.40.220.10">
    <property type="entry name" value="Leucine Aminopeptidase, subunit E, domain 1"/>
    <property type="match status" value="1"/>
</dbReference>
<name>A0A2X3DJ10_9HELI</name>
<dbReference type="EC" id="3.4.11.10" evidence="8"/>
<dbReference type="GO" id="GO:0006508">
    <property type="term" value="P:proteolysis"/>
    <property type="evidence" value="ECO:0007669"/>
    <property type="project" value="UniProtKB-KW"/>
</dbReference>
<dbReference type="GO" id="GO:0070006">
    <property type="term" value="F:metalloaminopeptidase activity"/>
    <property type="evidence" value="ECO:0007669"/>
    <property type="project" value="InterPro"/>
</dbReference>
<gene>
    <name evidence="8 10" type="primary">pepA</name>
    <name evidence="10" type="ORF">NCTC13102_00727</name>
</gene>
<dbReference type="GO" id="GO:0030145">
    <property type="term" value="F:manganese ion binding"/>
    <property type="evidence" value="ECO:0007669"/>
    <property type="project" value="UniProtKB-UniRule"/>
</dbReference>
<evidence type="ECO:0000256" key="8">
    <source>
        <dbReference type="HAMAP-Rule" id="MF_00181"/>
    </source>
</evidence>
<dbReference type="Gene3D" id="3.40.630.10">
    <property type="entry name" value="Zn peptidases"/>
    <property type="match status" value="1"/>
</dbReference>
<protein>
    <recommendedName>
        <fullName evidence="8">Probable cytosol aminopeptidase</fullName>
        <ecNumber evidence="8">3.4.11.1</ecNumber>
    </recommendedName>
    <alternativeName>
        <fullName evidence="8">Leucine aminopeptidase</fullName>
        <shortName evidence="8">LAP</shortName>
        <ecNumber evidence="8">3.4.11.10</ecNumber>
    </alternativeName>
    <alternativeName>
        <fullName evidence="8">Leucyl aminopeptidase</fullName>
    </alternativeName>
</protein>
<evidence type="ECO:0000256" key="7">
    <source>
        <dbReference type="ARBA" id="ARBA00023211"/>
    </source>
</evidence>
<dbReference type="InterPro" id="IPR023042">
    <property type="entry name" value="Peptidase_M17_leu_NH2_pept"/>
</dbReference>
<evidence type="ECO:0000256" key="1">
    <source>
        <dbReference type="ARBA" id="ARBA00000135"/>
    </source>
</evidence>
<feature type="domain" description="Cytosol aminopeptidase" evidence="9">
    <location>
        <begin position="319"/>
        <end position="326"/>
    </location>
</feature>
<comment type="subcellular location">
    <subcellularLocation>
        <location evidence="8">Cytoplasm</location>
    </subcellularLocation>
</comment>
<comment type="cofactor">
    <cofactor evidence="8">
        <name>Mn(2+)</name>
        <dbReference type="ChEBI" id="CHEBI:29035"/>
    </cofactor>
    <text evidence="8">Binds 2 manganese ions per subunit.</text>
</comment>
<dbReference type="PANTHER" id="PTHR11963:SF23">
    <property type="entry name" value="CYTOSOL AMINOPEPTIDASE"/>
    <property type="match status" value="1"/>
</dbReference>
<feature type="binding site" evidence="8">
    <location>
        <position position="323"/>
    </location>
    <ligand>
        <name>Mn(2+)</name>
        <dbReference type="ChEBI" id="CHEBI:29035"/>
        <label>2</label>
    </ligand>
</feature>
<dbReference type="RefSeq" id="WP_112058453.1">
    <property type="nucleotide sequence ID" value="NZ_UAWL01000006.1"/>
</dbReference>
<evidence type="ECO:0000313" key="11">
    <source>
        <dbReference type="Proteomes" id="UP000250166"/>
    </source>
</evidence>
<keyword evidence="7 8" id="KW-0464">Manganese</keyword>
<dbReference type="PROSITE" id="PS00631">
    <property type="entry name" value="CYTOSOL_AP"/>
    <property type="match status" value="1"/>
</dbReference>
<feature type="binding site" evidence="8">
    <location>
        <position position="262"/>
    </location>
    <ligand>
        <name>Mn(2+)</name>
        <dbReference type="ChEBI" id="CHEBI:29035"/>
        <label>2</label>
    </ligand>
</feature>
<dbReference type="CDD" id="cd00433">
    <property type="entry name" value="Peptidase_M17"/>
    <property type="match status" value="1"/>
</dbReference>
<keyword evidence="4 8" id="KW-0031">Aminopeptidase</keyword>
<organism evidence="10 11">
    <name type="scientific">Helicobacter fennelliae</name>
    <dbReference type="NCBI Taxonomy" id="215"/>
    <lineage>
        <taxon>Bacteria</taxon>
        <taxon>Pseudomonadati</taxon>
        <taxon>Campylobacterota</taxon>
        <taxon>Epsilonproteobacteria</taxon>
        <taxon>Campylobacterales</taxon>
        <taxon>Helicobacteraceae</taxon>
        <taxon>Helicobacter</taxon>
    </lineage>
</organism>
<dbReference type="EMBL" id="UAWL01000006">
    <property type="protein sequence ID" value="SQB98270.1"/>
    <property type="molecule type" value="Genomic_DNA"/>
</dbReference>
<keyword evidence="8" id="KW-0479">Metal-binding</keyword>
<evidence type="ECO:0000256" key="6">
    <source>
        <dbReference type="ARBA" id="ARBA00022801"/>
    </source>
</evidence>
<dbReference type="SUPFAM" id="SSF53187">
    <property type="entry name" value="Zn-dependent exopeptidases"/>
    <property type="match status" value="1"/>
</dbReference>
<proteinExistence type="inferred from homology"/>
<feature type="binding site" evidence="8">
    <location>
        <position position="244"/>
    </location>
    <ligand>
        <name>Mn(2+)</name>
        <dbReference type="ChEBI" id="CHEBI:29035"/>
        <label>1</label>
    </ligand>
</feature>
<dbReference type="Pfam" id="PF00883">
    <property type="entry name" value="Peptidase_M17"/>
    <property type="match status" value="1"/>
</dbReference>
<dbReference type="EC" id="3.4.11.1" evidence="8"/>
<reference evidence="10 11" key="1">
    <citation type="submission" date="2018-06" db="EMBL/GenBank/DDBJ databases">
        <authorList>
            <consortium name="Pathogen Informatics"/>
            <person name="Doyle S."/>
        </authorList>
    </citation>
    <scope>NUCLEOTIDE SEQUENCE [LARGE SCALE GENOMIC DNA]</scope>
    <source>
        <strain evidence="10 11">NCTC13102</strain>
    </source>
</reference>
<dbReference type="PANTHER" id="PTHR11963">
    <property type="entry name" value="LEUCINE AMINOPEPTIDASE-RELATED"/>
    <property type="match status" value="1"/>
</dbReference>
<evidence type="ECO:0000313" key="10">
    <source>
        <dbReference type="EMBL" id="SQB98270.1"/>
    </source>
</evidence>
<feature type="binding site" evidence="8">
    <location>
        <position position="321"/>
    </location>
    <ligand>
        <name>Mn(2+)</name>
        <dbReference type="ChEBI" id="CHEBI:29035"/>
        <label>1</label>
    </ligand>
</feature>
<evidence type="ECO:0000256" key="5">
    <source>
        <dbReference type="ARBA" id="ARBA00022670"/>
    </source>
</evidence>
<feature type="binding site" evidence="8">
    <location>
        <position position="239"/>
    </location>
    <ligand>
        <name>Mn(2+)</name>
        <dbReference type="ChEBI" id="CHEBI:29035"/>
        <label>2</label>
    </ligand>
</feature>
<dbReference type="InterPro" id="IPR011356">
    <property type="entry name" value="Leucine_aapep/pepB"/>
</dbReference>
<comment type="catalytic activity">
    <reaction evidence="2 8">
        <text>Release of an N-terminal amino acid, preferentially leucine, but not glutamic or aspartic acids.</text>
        <dbReference type="EC" id="3.4.11.10"/>
    </reaction>
</comment>
<dbReference type="InterPro" id="IPR043472">
    <property type="entry name" value="Macro_dom-like"/>
</dbReference>
<evidence type="ECO:0000256" key="2">
    <source>
        <dbReference type="ARBA" id="ARBA00000967"/>
    </source>
</evidence>
<feature type="binding site" evidence="8">
    <location>
        <position position="323"/>
    </location>
    <ligand>
        <name>Mn(2+)</name>
        <dbReference type="ChEBI" id="CHEBI:29035"/>
        <label>1</label>
    </ligand>
</feature>
<dbReference type="SUPFAM" id="SSF52949">
    <property type="entry name" value="Macro domain-like"/>
    <property type="match status" value="1"/>
</dbReference>
<dbReference type="NCBIfam" id="NF002081">
    <property type="entry name" value="PRK00913.3-3"/>
    <property type="match status" value="1"/>
</dbReference>
<feature type="active site" evidence="8">
    <location>
        <position position="251"/>
    </location>
</feature>
<dbReference type="Proteomes" id="UP000250166">
    <property type="component" value="Unassembled WGS sequence"/>
</dbReference>
<dbReference type="PRINTS" id="PR00481">
    <property type="entry name" value="LAMNOPPTDASE"/>
</dbReference>
<dbReference type="GO" id="GO:0005737">
    <property type="term" value="C:cytoplasm"/>
    <property type="evidence" value="ECO:0007669"/>
    <property type="project" value="UniProtKB-SubCell"/>
</dbReference>
<dbReference type="AlphaFoldDB" id="A0A2X3DJ10"/>
<dbReference type="InterPro" id="IPR000819">
    <property type="entry name" value="Peptidase_M17_C"/>
</dbReference>
<accession>A0A2X3DJ10</accession>
<keyword evidence="6 8" id="KW-0378">Hydrolase</keyword>
<keyword evidence="5 8" id="KW-0645">Protease</keyword>
<comment type="similarity">
    <text evidence="3 8">Belongs to the peptidase M17 family.</text>
</comment>
<sequence length="486" mass="53400">MLQITLKNENFTKIDADVSVVLVIDKNLKHEWINHKSLKKWGFTSQSVFLDQGDCTLYIPIEKLDSDCLREAGALAVRTLANYTFKTAKIGFYGDDSQMSAFALGALLGEYSYTEFKSKTKEKSLQELFISTQTYLFKKHTTNQEWLKKVYILAESTNLARDLVNTPPQIATPKYLANKAKEIAQSNKIQCKILTKKDLKSEKMGAFLAVSRASSRSPKLIHLSFKPKQPKAKIVLVGKGLTYDSGGLSLKPADFMVTMKADKSGGCAVLGIMNAISRLGLEVEVHGIIGATENMIGGNAYKPDDVLISREGKSIEVRNTDAEGRLVLCDCLSYAQDLKPDVLIDFATLTGACVVGLGEYTSGIMGYDESLKIAFETSALDSGELVARLPFNRHIEKLIESKIADVSNVASSRYGGAISAGMFLGEFIRDEFKNKWLHIDIAGPAYVEKEWDINPFGASGAGVRAGVAFITDYIQNLDFANTKGKK</sequence>
<dbReference type="HAMAP" id="MF_00181">
    <property type="entry name" value="Cytosol_peptidase_M17"/>
    <property type="match status" value="1"/>
</dbReference>
<evidence type="ECO:0000256" key="3">
    <source>
        <dbReference type="ARBA" id="ARBA00009528"/>
    </source>
</evidence>
<comment type="function">
    <text evidence="8">Presumably involved in the processing and regular turnover of intracellular proteins. Catalyzes the removal of unsubstituted N-terminal amino acids from various peptides.</text>
</comment>